<comment type="catalytic activity">
    <reaction evidence="2">
        <text>D-mannitol 1-phosphate + NAD(+) = beta-D-fructose 6-phosphate + NADH + H(+)</text>
        <dbReference type="Rhea" id="RHEA:19661"/>
        <dbReference type="ChEBI" id="CHEBI:15378"/>
        <dbReference type="ChEBI" id="CHEBI:57540"/>
        <dbReference type="ChEBI" id="CHEBI:57634"/>
        <dbReference type="ChEBI" id="CHEBI:57945"/>
        <dbReference type="ChEBI" id="CHEBI:61381"/>
        <dbReference type="EC" id="1.1.1.17"/>
    </reaction>
</comment>
<evidence type="ECO:0000256" key="2">
    <source>
        <dbReference type="ARBA" id="ARBA00048615"/>
    </source>
</evidence>
<accession>A0A7H0SNJ1</accession>
<name>A0A7H0SNJ1_9CORY</name>
<dbReference type="KEGG" id="cpoy:GP475_05250"/>
<dbReference type="Gene3D" id="3.40.50.720">
    <property type="entry name" value="NAD(P)-binding Rossmann-like Domain"/>
    <property type="match status" value="1"/>
</dbReference>
<dbReference type="InterPro" id="IPR013118">
    <property type="entry name" value="Mannitol_DH_C"/>
</dbReference>
<dbReference type="InterPro" id="IPR000669">
    <property type="entry name" value="Mannitol_DH"/>
</dbReference>
<keyword evidence="6" id="KW-1185">Reference proteome</keyword>
<dbReference type="AlphaFoldDB" id="A0A7H0SNJ1"/>
<dbReference type="SUPFAM" id="SSF51735">
    <property type="entry name" value="NAD(P)-binding Rossmann-fold domains"/>
    <property type="match status" value="1"/>
</dbReference>
<sequence>MTSLVRSSDTPTPPIRLVHLGLGAFHRAHQVWYTQHAENNPQQPEWGYASFTGRSPRMSEVLSPQGGLYTLVTRSEDGDSCELISSLVEANPAHNISRLVELVASADVAVLTLTITEAGYHLDEQGHLDLHHPQVNEDLADLRRRDFSALRTAAARIVVALHARRQQSDVGLAVMSCDNISANGAATKATVLGMAQEWDPELAQWISGNVTFPSTSIDRITPATEDSLATVVEQNCGYRDAAPVVTEPFANWIIRGEFPVGRPNWERAGVEFVADIEAFERRKLWLLNGSHSLMAYAGRSAGAETVAQAIAIPEVRSRVEEFWQAASTFLDQPELAVPDYREALIQRFNNPRIEHYLSQIGIDGATKLRMRSVPVIRRCLEAGRNDLIPGAAAPIQAWVTWLLQGGDFQDTRASDIDVALHQAHPVQALVAVLDQDLSHNPDVLAAVSSLSEEK</sequence>
<dbReference type="Gene3D" id="1.10.1040.10">
    <property type="entry name" value="N-(1-d-carboxylethyl)-l-norvaline Dehydrogenase, domain 2"/>
    <property type="match status" value="1"/>
</dbReference>
<feature type="domain" description="Mannitol dehydrogenase N-terminal" evidence="3">
    <location>
        <begin position="16"/>
        <end position="266"/>
    </location>
</feature>
<dbReference type="InterPro" id="IPR013328">
    <property type="entry name" value="6PGD_dom2"/>
</dbReference>
<organism evidence="5 6">
    <name type="scientific">Corynebacterium poyangense</name>
    <dbReference type="NCBI Taxonomy" id="2684405"/>
    <lineage>
        <taxon>Bacteria</taxon>
        <taxon>Bacillati</taxon>
        <taxon>Actinomycetota</taxon>
        <taxon>Actinomycetes</taxon>
        <taxon>Mycobacteriales</taxon>
        <taxon>Corynebacteriaceae</taxon>
        <taxon>Corynebacterium</taxon>
    </lineage>
</organism>
<dbReference type="Pfam" id="PF01232">
    <property type="entry name" value="Mannitol_dh"/>
    <property type="match status" value="1"/>
</dbReference>
<dbReference type="PANTHER" id="PTHR43362">
    <property type="entry name" value="MANNITOL DEHYDROGENASE DSF1-RELATED"/>
    <property type="match status" value="1"/>
</dbReference>
<evidence type="ECO:0000313" key="5">
    <source>
        <dbReference type="EMBL" id="QNQ90116.1"/>
    </source>
</evidence>
<dbReference type="InterPro" id="IPR008927">
    <property type="entry name" value="6-PGluconate_DH-like_C_sf"/>
</dbReference>
<dbReference type="SUPFAM" id="SSF48179">
    <property type="entry name" value="6-phosphogluconate dehydrogenase C-terminal domain-like"/>
    <property type="match status" value="1"/>
</dbReference>
<evidence type="ECO:0000256" key="1">
    <source>
        <dbReference type="ARBA" id="ARBA00023002"/>
    </source>
</evidence>
<evidence type="ECO:0000259" key="3">
    <source>
        <dbReference type="Pfam" id="PF01232"/>
    </source>
</evidence>
<dbReference type="InterPro" id="IPR050988">
    <property type="entry name" value="Mannitol_DH/Oxidoreductase"/>
</dbReference>
<dbReference type="PRINTS" id="PR00084">
    <property type="entry name" value="MTLDHDRGNASE"/>
</dbReference>
<dbReference type="Proteomes" id="UP000516320">
    <property type="component" value="Chromosome"/>
</dbReference>
<dbReference type="InterPro" id="IPR013131">
    <property type="entry name" value="Mannitol_DH_N"/>
</dbReference>
<dbReference type="Pfam" id="PF08125">
    <property type="entry name" value="Mannitol_dh_C"/>
    <property type="match status" value="1"/>
</dbReference>
<keyword evidence="1" id="KW-0560">Oxidoreductase</keyword>
<dbReference type="RefSeq" id="WP_187975577.1">
    <property type="nucleotide sequence ID" value="NZ_CP046884.1"/>
</dbReference>
<gene>
    <name evidence="5" type="ORF">GP475_05250</name>
</gene>
<dbReference type="GO" id="GO:0008926">
    <property type="term" value="F:mannitol-1-phosphate 5-dehydrogenase activity"/>
    <property type="evidence" value="ECO:0007669"/>
    <property type="project" value="UniProtKB-EC"/>
</dbReference>
<evidence type="ECO:0000313" key="6">
    <source>
        <dbReference type="Proteomes" id="UP000516320"/>
    </source>
</evidence>
<dbReference type="EMBL" id="CP046884">
    <property type="protein sequence ID" value="QNQ90116.1"/>
    <property type="molecule type" value="Genomic_DNA"/>
</dbReference>
<proteinExistence type="predicted"/>
<dbReference type="InterPro" id="IPR036291">
    <property type="entry name" value="NAD(P)-bd_dom_sf"/>
</dbReference>
<reference evidence="5 6" key="1">
    <citation type="submission" date="2019-12" db="EMBL/GenBank/DDBJ databases">
        <title>Corynebacterium sp. nov., isolated from feces of the Anser Albifrons in China.</title>
        <authorList>
            <person name="Liu Q."/>
        </authorList>
    </citation>
    <scope>NUCLEOTIDE SEQUENCE [LARGE SCALE GENOMIC DNA]</scope>
    <source>
        <strain evidence="5 6">4H37-19</strain>
    </source>
</reference>
<evidence type="ECO:0000259" key="4">
    <source>
        <dbReference type="Pfam" id="PF08125"/>
    </source>
</evidence>
<protein>
    <submittedName>
        <fullName evidence="5">Mannitol dehydrogenase family protein</fullName>
    </submittedName>
</protein>
<feature type="domain" description="Mannitol dehydrogenase C-terminal" evidence="4">
    <location>
        <begin position="275"/>
        <end position="447"/>
    </location>
</feature>
<dbReference type="PANTHER" id="PTHR43362:SF1">
    <property type="entry name" value="MANNITOL DEHYDROGENASE 2-RELATED"/>
    <property type="match status" value="1"/>
</dbReference>